<feature type="compositionally biased region" description="Basic residues" evidence="1">
    <location>
        <begin position="10"/>
        <end position="19"/>
    </location>
</feature>
<keyword evidence="2" id="KW-0812">Transmembrane</keyword>
<gene>
    <name evidence="3" type="ORF">Pmani_034244</name>
</gene>
<dbReference type="AlphaFoldDB" id="A0AAE1NQB8"/>
<dbReference type="Proteomes" id="UP001292094">
    <property type="component" value="Unassembled WGS sequence"/>
</dbReference>
<comment type="caution">
    <text evidence="3">The sequence shown here is derived from an EMBL/GenBank/DDBJ whole genome shotgun (WGS) entry which is preliminary data.</text>
</comment>
<feature type="compositionally biased region" description="Basic and acidic residues" evidence="1">
    <location>
        <begin position="278"/>
        <end position="305"/>
    </location>
</feature>
<reference evidence="3" key="1">
    <citation type="submission" date="2023-11" db="EMBL/GenBank/DDBJ databases">
        <title>Genome assemblies of two species of porcelain crab, Petrolisthes cinctipes and Petrolisthes manimaculis (Anomura: Porcellanidae).</title>
        <authorList>
            <person name="Angst P."/>
        </authorList>
    </citation>
    <scope>NUCLEOTIDE SEQUENCE</scope>
    <source>
        <strain evidence="3">PB745_02</strain>
        <tissue evidence="3">Gill</tissue>
    </source>
</reference>
<proteinExistence type="predicted"/>
<feature type="region of interest" description="Disordered" evidence="1">
    <location>
        <begin position="1"/>
        <end position="53"/>
    </location>
</feature>
<keyword evidence="2" id="KW-0472">Membrane</keyword>
<feature type="compositionally biased region" description="Basic and acidic residues" evidence="1">
    <location>
        <begin position="20"/>
        <end position="47"/>
    </location>
</feature>
<evidence type="ECO:0000313" key="4">
    <source>
        <dbReference type="Proteomes" id="UP001292094"/>
    </source>
</evidence>
<keyword evidence="4" id="KW-1185">Reference proteome</keyword>
<feature type="region of interest" description="Disordered" evidence="1">
    <location>
        <begin position="244"/>
        <end position="317"/>
    </location>
</feature>
<organism evidence="3 4">
    <name type="scientific">Petrolisthes manimaculis</name>
    <dbReference type="NCBI Taxonomy" id="1843537"/>
    <lineage>
        <taxon>Eukaryota</taxon>
        <taxon>Metazoa</taxon>
        <taxon>Ecdysozoa</taxon>
        <taxon>Arthropoda</taxon>
        <taxon>Crustacea</taxon>
        <taxon>Multicrustacea</taxon>
        <taxon>Malacostraca</taxon>
        <taxon>Eumalacostraca</taxon>
        <taxon>Eucarida</taxon>
        <taxon>Decapoda</taxon>
        <taxon>Pleocyemata</taxon>
        <taxon>Anomura</taxon>
        <taxon>Galatheoidea</taxon>
        <taxon>Porcellanidae</taxon>
        <taxon>Petrolisthes</taxon>
    </lineage>
</organism>
<sequence length="459" mass="51672">MGKLGGRKGMAVRKRRKKGNSYEEEKEGMKRGEGGDGCNRGKGEVRKSSIKGIPQEDPVIVSFQCQGHDKIKPTPPATTLQSWGSWEYKKACKLRVRSVQVCYQLAAVYIHLTPHPLLIRDTGGSGRYGTNMSSSESSGSTHHMLGGGSHGGASTSRYTVIGIGHRFTHFLPNTPETHHMYPALPSSSQSRYPALPAPISNLPSYPIVTPPSPETHHRYPGYYTEGLYSGGHFHERDNYRYNLNEGSRYKTSGPSKYDPNFTLARSSPNQTKRHHHQDKREGRRNESRHMVRPKLQPDAKLDPRLLLHPPTPELPRTMVYGRDTVEGKHGDKKGKGGFYDWNLPQESLWCVHTGTTYDSSEPCKICKWKMEAMEDNSCESNQKLETLSTVSSVNPPPTFTAQDNYRPVRPRPRCRHCSCGTIFAITTLFSLLVLFLIMGFIIYIEMVLKHQTANVMDRM</sequence>
<evidence type="ECO:0000256" key="1">
    <source>
        <dbReference type="SAM" id="MobiDB-lite"/>
    </source>
</evidence>
<feature type="transmembrane region" description="Helical" evidence="2">
    <location>
        <begin position="422"/>
        <end position="444"/>
    </location>
</feature>
<evidence type="ECO:0000256" key="2">
    <source>
        <dbReference type="SAM" id="Phobius"/>
    </source>
</evidence>
<accession>A0AAE1NQB8</accession>
<evidence type="ECO:0000313" key="3">
    <source>
        <dbReference type="EMBL" id="KAK4293041.1"/>
    </source>
</evidence>
<protein>
    <submittedName>
        <fullName evidence="3">Uncharacterized protein</fullName>
    </submittedName>
</protein>
<dbReference type="EMBL" id="JAWZYT010004657">
    <property type="protein sequence ID" value="KAK4293041.1"/>
    <property type="molecule type" value="Genomic_DNA"/>
</dbReference>
<keyword evidence="2" id="KW-1133">Transmembrane helix</keyword>
<name>A0AAE1NQB8_9EUCA</name>
<feature type="region of interest" description="Disordered" evidence="1">
    <location>
        <begin position="128"/>
        <end position="151"/>
    </location>
</feature>